<reference evidence="5 7" key="1">
    <citation type="submission" date="2015-02" db="EMBL/GenBank/DDBJ databases">
        <authorList>
            <person name="Chooi Y.-H."/>
        </authorList>
    </citation>
    <scope>NUCLEOTIDE SEQUENCE [LARGE SCALE GENOMIC DNA]</scope>
    <source>
        <strain evidence="5">E3</strain>
    </source>
</reference>
<dbReference type="OrthoDB" id="1918363at2759"/>
<dbReference type="PANTHER" id="PTHR15838">
    <property type="entry name" value="NUCLEOLAR PROTEIN OF 40 KDA"/>
    <property type="match status" value="1"/>
</dbReference>
<dbReference type="Pfam" id="PF00575">
    <property type="entry name" value="S1"/>
    <property type="match status" value="1"/>
</dbReference>
<feature type="region of interest" description="Disordered" evidence="2">
    <location>
        <begin position="177"/>
        <end position="237"/>
    </location>
</feature>
<dbReference type="EMBL" id="OVEO01000005">
    <property type="protein sequence ID" value="SPQ96263.1"/>
    <property type="molecule type" value="Genomic_DNA"/>
</dbReference>
<name>A0A0G4IJN5_PLABS</name>
<dbReference type="PANTHER" id="PTHR15838:SF1">
    <property type="entry name" value="ZINC FINGER CCHC DOMAIN-CONTAINING PROTEIN 17"/>
    <property type="match status" value="1"/>
</dbReference>
<protein>
    <recommendedName>
        <fullName evidence="9">S1 motif domain-containing protein</fullName>
    </recommendedName>
</protein>
<dbReference type="PROSITE" id="PS50158">
    <property type="entry name" value="ZF_CCHC"/>
    <property type="match status" value="1"/>
</dbReference>
<dbReference type="GO" id="GO:0008270">
    <property type="term" value="F:zinc ion binding"/>
    <property type="evidence" value="ECO:0007669"/>
    <property type="project" value="UniProtKB-KW"/>
</dbReference>
<dbReference type="InterPro" id="IPR003029">
    <property type="entry name" value="S1_domain"/>
</dbReference>
<dbReference type="SMART" id="SM00316">
    <property type="entry name" value="S1"/>
    <property type="match status" value="1"/>
</dbReference>
<dbReference type="InterPro" id="IPR001878">
    <property type="entry name" value="Znf_CCHC"/>
</dbReference>
<gene>
    <name evidence="5" type="ORF">PBRA_004056</name>
    <name evidence="6" type="ORF">PLBR_LOCUS3478</name>
</gene>
<evidence type="ECO:0008006" key="9">
    <source>
        <dbReference type="Google" id="ProtNLM"/>
    </source>
</evidence>
<feature type="domain" description="CCHC-type" evidence="4">
    <location>
        <begin position="142"/>
        <end position="155"/>
    </location>
</feature>
<keyword evidence="6" id="KW-0496">Mitochondrion</keyword>
<dbReference type="PROSITE" id="PS50126">
    <property type="entry name" value="S1"/>
    <property type="match status" value="1"/>
</dbReference>
<evidence type="ECO:0000313" key="5">
    <source>
        <dbReference type="EMBL" id="CEO95290.1"/>
    </source>
</evidence>
<evidence type="ECO:0000256" key="1">
    <source>
        <dbReference type="PROSITE-ProRule" id="PRU00047"/>
    </source>
</evidence>
<dbReference type="EMBL" id="CDSF01000013">
    <property type="protein sequence ID" value="CEO95290.1"/>
    <property type="molecule type" value="Genomic_DNA"/>
</dbReference>
<evidence type="ECO:0000313" key="6">
    <source>
        <dbReference type="EMBL" id="SPQ96263.1"/>
    </source>
</evidence>
<sequence>MHPDRQRLIASAPASIPHDELPAVSSIVRGRVVSIKQFGAFVGLEGRHGLQGLVHISELSRSRVESVSDVVEVGDSVFVKVLEVRPGAPPKLSLSMKYCDQGTGADLDANAVDWSVKRDRQKPFAGHEPQPLTLDAVLHTTCARCGVNGHTKQECYAPQDGVRYELLPEVDEFEYAAASNGAGKDEKRRHDHRHKTRRREPSKPDKHKVDKKRKHRHRSRSPKRSKSSRRSRSRERA</sequence>
<evidence type="ECO:0000259" key="4">
    <source>
        <dbReference type="PROSITE" id="PS50158"/>
    </source>
</evidence>
<dbReference type="Proteomes" id="UP000039324">
    <property type="component" value="Unassembled WGS sequence"/>
</dbReference>
<dbReference type="Gene3D" id="2.40.50.140">
    <property type="entry name" value="Nucleic acid-binding proteins"/>
    <property type="match status" value="1"/>
</dbReference>
<keyword evidence="1" id="KW-0479">Metal-binding</keyword>
<dbReference type="Proteomes" id="UP000290189">
    <property type="component" value="Unassembled WGS sequence"/>
</dbReference>
<organism evidence="5 7">
    <name type="scientific">Plasmodiophora brassicae</name>
    <name type="common">Clubroot disease agent</name>
    <dbReference type="NCBI Taxonomy" id="37360"/>
    <lineage>
        <taxon>Eukaryota</taxon>
        <taxon>Sar</taxon>
        <taxon>Rhizaria</taxon>
        <taxon>Endomyxa</taxon>
        <taxon>Phytomyxea</taxon>
        <taxon>Plasmodiophorida</taxon>
        <taxon>Plasmodiophoridae</taxon>
        <taxon>Plasmodiophora</taxon>
    </lineage>
</organism>
<feature type="domain" description="S1 motif" evidence="3">
    <location>
        <begin position="25"/>
        <end position="97"/>
    </location>
</feature>
<dbReference type="InterPro" id="IPR012340">
    <property type="entry name" value="NA-bd_OB-fold"/>
</dbReference>
<dbReference type="AlphaFoldDB" id="A0A0G4IJN5"/>
<evidence type="ECO:0000313" key="8">
    <source>
        <dbReference type="Proteomes" id="UP000290189"/>
    </source>
</evidence>
<proteinExistence type="predicted"/>
<keyword evidence="1" id="KW-0863">Zinc-finger</keyword>
<dbReference type="OMA" id="CKVIAME"/>
<reference evidence="6 8" key="2">
    <citation type="submission" date="2018-03" db="EMBL/GenBank/DDBJ databases">
        <authorList>
            <person name="Fogelqvist J."/>
        </authorList>
    </citation>
    <scope>NUCLEOTIDE SEQUENCE [LARGE SCALE GENOMIC DNA]</scope>
</reference>
<feature type="compositionally biased region" description="Basic residues" evidence="2">
    <location>
        <begin position="209"/>
        <end position="237"/>
    </location>
</feature>
<feature type="compositionally biased region" description="Basic and acidic residues" evidence="2">
    <location>
        <begin position="199"/>
        <end position="208"/>
    </location>
</feature>
<dbReference type="SUPFAM" id="SSF50249">
    <property type="entry name" value="Nucleic acid-binding proteins"/>
    <property type="match status" value="1"/>
</dbReference>
<keyword evidence="7" id="KW-1185">Reference proteome</keyword>
<feature type="compositionally biased region" description="Basic residues" evidence="2">
    <location>
        <begin position="189"/>
        <end position="198"/>
    </location>
</feature>
<evidence type="ECO:0000259" key="3">
    <source>
        <dbReference type="PROSITE" id="PS50126"/>
    </source>
</evidence>
<dbReference type="STRING" id="37360.A0A0G4IJN5"/>
<keyword evidence="1" id="KW-0862">Zinc</keyword>
<evidence type="ECO:0000256" key="2">
    <source>
        <dbReference type="SAM" id="MobiDB-lite"/>
    </source>
</evidence>
<accession>A0A0G4IJN5</accession>
<geneLocation type="mitochondrion" evidence="6"/>
<dbReference type="GO" id="GO:0043489">
    <property type="term" value="P:RNA stabilization"/>
    <property type="evidence" value="ECO:0007669"/>
    <property type="project" value="TreeGrafter"/>
</dbReference>
<dbReference type="GO" id="GO:0003723">
    <property type="term" value="F:RNA binding"/>
    <property type="evidence" value="ECO:0007669"/>
    <property type="project" value="TreeGrafter"/>
</dbReference>
<evidence type="ECO:0000313" key="7">
    <source>
        <dbReference type="Proteomes" id="UP000039324"/>
    </source>
</evidence>